<dbReference type="InterPro" id="IPR031777">
    <property type="entry name" value="Sortilin_C"/>
</dbReference>
<dbReference type="AlphaFoldDB" id="A0A0C2MR78"/>
<evidence type="ECO:0000313" key="2">
    <source>
        <dbReference type="EMBL" id="KII64192.1"/>
    </source>
</evidence>
<organism evidence="2 3">
    <name type="scientific">Thelohanellus kitauei</name>
    <name type="common">Myxosporean</name>
    <dbReference type="NCBI Taxonomy" id="669202"/>
    <lineage>
        <taxon>Eukaryota</taxon>
        <taxon>Metazoa</taxon>
        <taxon>Cnidaria</taxon>
        <taxon>Myxozoa</taxon>
        <taxon>Myxosporea</taxon>
        <taxon>Bivalvulida</taxon>
        <taxon>Platysporina</taxon>
        <taxon>Myxobolidae</taxon>
        <taxon>Thelohanellus</taxon>
    </lineage>
</organism>
<sequence length="195" mass="22831">MTGNIRYSYNEGNNWGQKNIGANNLIDIVPLESANSRVISAINYDVHNDIYTFFLFDFSHGISDLYLITDRICESDDFQTWYVPRYLGNCYQGKMVSYLRKKPQARCVDNRTLVQISINPCPCSLDDFHWYFNTDHSERNYYYKDNFCTLDHRWNVSDSMKTCRDGGIPLNHLNGYNSHITDSPNWNLIHALLSR</sequence>
<dbReference type="GO" id="GO:0006892">
    <property type="term" value="P:post-Golgi vesicle-mediated transport"/>
    <property type="evidence" value="ECO:0007669"/>
    <property type="project" value="TreeGrafter"/>
</dbReference>
<dbReference type="PANTHER" id="PTHR12106:SF27">
    <property type="entry name" value="SORTILIN-RELATED RECEPTOR"/>
    <property type="match status" value="1"/>
</dbReference>
<dbReference type="GO" id="GO:0005794">
    <property type="term" value="C:Golgi apparatus"/>
    <property type="evidence" value="ECO:0007669"/>
    <property type="project" value="TreeGrafter"/>
</dbReference>
<keyword evidence="3" id="KW-1185">Reference proteome</keyword>
<dbReference type="PANTHER" id="PTHR12106">
    <property type="entry name" value="SORTILIN RELATED"/>
    <property type="match status" value="1"/>
</dbReference>
<comment type="caution">
    <text evidence="2">The sequence shown here is derived from an EMBL/GenBank/DDBJ whole genome shotgun (WGS) entry which is preliminary data.</text>
</comment>
<dbReference type="OrthoDB" id="443634at2759"/>
<dbReference type="Proteomes" id="UP000031668">
    <property type="component" value="Unassembled WGS sequence"/>
</dbReference>
<accession>A0A0C2MR78</accession>
<evidence type="ECO:0000313" key="3">
    <source>
        <dbReference type="Proteomes" id="UP000031668"/>
    </source>
</evidence>
<dbReference type="EMBL" id="JWZT01004402">
    <property type="protein sequence ID" value="KII64192.1"/>
    <property type="molecule type" value="Genomic_DNA"/>
</dbReference>
<dbReference type="Pfam" id="PF15901">
    <property type="entry name" value="Sortilin_C"/>
    <property type="match status" value="1"/>
</dbReference>
<proteinExistence type="predicted"/>
<gene>
    <name evidence="2" type="ORF">RF11_01927</name>
</gene>
<dbReference type="InterPro" id="IPR050310">
    <property type="entry name" value="VPS10-sortilin"/>
</dbReference>
<feature type="domain" description="Sortilin C-terminal" evidence="1">
    <location>
        <begin position="65"/>
        <end position="164"/>
    </location>
</feature>
<evidence type="ECO:0000259" key="1">
    <source>
        <dbReference type="Pfam" id="PF15901"/>
    </source>
</evidence>
<reference evidence="2 3" key="1">
    <citation type="journal article" date="2014" name="Genome Biol. Evol.">
        <title>The genome of the myxosporean Thelohanellus kitauei shows adaptations to nutrient acquisition within its fish host.</title>
        <authorList>
            <person name="Yang Y."/>
            <person name="Xiong J."/>
            <person name="Zhou Z."/>
            <person name="Huo F."/>
            <person name="Miao W."/>
            <person name="Ran C."/>
            <person name="Liu Y."/>
            <person name="Zhang J."/>
            <person name="Feng J."/>
            <person name="Wang M."/>
            <person name="Wang M."/>
            <person name="Wang L."/>
            <person name="Yao B."/>
        </authorList>
    </citation>
    <scope>NUCLEOTIDE SEQUENCE [LARGE SCALE GENOMIC DNA]</scope>
    <source>
        <strain evidence="2">Wuqing</strain>
    </source>
</reference>
<protein>
    <recommendedName>
        <fullName evidence="1">Sortilin C-terminal domain-containing protein</fullName>
    </recommendedName>
</protein>
<dbReference type="GO" id="GO:0016020">
    <property type="term" value="C:membrane"/>
    <property type="evidence" value="ECO:0007669"/>
    <property type="project" value="TreeGrafter"/>
</dbReference>
<name>A0A0C2MR78_THEKT</name>